<sequence length="60" mass="6954">MWFKRESPKTPTNFTHDPLNHVSSMPDNDPNLTPIKQETSGARPSQLRLTFEPRYNVVQT</sequence>
<protein>
    <submittedName>
        <fullName evidence="2">Uncharacterized protein</fullName>
    </submittedName>
</protein>
<gene>
    <name evidence="2" type="ORF">PIB30_101751</name>
</gene>
<dbReference type="Proteomes" id="UP001341840">
    <property type="component" value="Unassembled WGS sequence"/>
</dbReference>
<reference evidence="2 3" key="1">
    <citation type="journal article" date="2023" name="Plants (Basel)">
        <title>Bridging the Gap: Combining Genomics and Transcriptomics Approaches to Understand Stylosanthes scabra, an Orphan Legume from the Brazilian Caatinga.</title>
        <authorList>
            <person name="Ferreira-Neto J.R.C."/>
            <person name="da Silva M.D."/>
            <person name="Binneck E."/>
            <person name="de Melo N.F."/>
            <person name="da Silva R.H."/>
            <person name="de Melo A.L.T.M."/>
            <person name="Pandolfi V."/>
            <person name="Bustamante F.O."/>
            <person name="Brasileiro-Vidal A.C."/>
            <person name="Benko-Iseppon A.M."/>
        </authorList>
    </citation>
    <scope>NUCLEOTIDE SEQUENCE [LARGE SCALE GENOMIC DNA]</scope>
    <source>
        <tissue evidence="2">Leaves</tissue>
    </source>
</reference>
<comment type="caution">
    <text evidence="2">The sequence shown here is derived from an EMBL/GenBank/DDBJ whole genome shotgun (WGS) entry which is preliminary data.</text>
</comment>
<dbReference type="EMBL" id="JASCZI010093644">
    <property type="protein sequence ID" value="MED6153411.1"/>
    <property type="molecule type" value="Genomic_DNA"/>
</dbReference>
<feature type="compositionally biased region" description="Polar residues" evidence="1">
    <location>
        <begin position="9"/>
        <end position="43"/>
    </location>
</feature>
<evidence type="ECO:0000313" key="3">
    <source>
        <dbReference type="Proteomes" id="UP001341840"/>
    </source>
</evidence>
<feature type="non-terminal residue" evidence="2">
    <location>
        <position position="60"/>
    </location>
</feature>
<proteinExistence type="predicted"/>
<evidence type="ECO:0000256" key="1">
    <source>
        <dbReference type="SAM" id="MobiDB-lite"/>
    </source>
</evidence>
<evidence type="ECO:0000313" key="2">
    <source>
        <dbReference type="EMBL" id="MED6153411.1"/>
    </source>
</evidence>
<feature type="region of interest" description="Disordered" evidence="1">
    <location>
        <begin position="1"/>
        <end position="45"/>
    </location>
</feature>
<organism evidence="2 3">
    <name type="scientific">Stylosanthes scabra</name>
    <dbReference type="NCBI Taxonomy" id="79078"/>
    <lineage>
        <taxon>Eukaryota</taxon>
        <taxon>Viridiplantae</taxon>
        <taxon>Streptophyta</taxon>
        <taxon>Embryophyta</taxon>
        <taxon>Tracheophyta</taxon>
        <taxon>Spermatophyta</taxon>
        <taxon>Magnoliopsida</taxon>
        <taxon>eudicotyledons</taxon>
        <taxon>Gunneridae</taxon>
        <taxon>Pentapetalae</taxon>
        <taxon>rosids</taxon>
        <taxon>fabids</taxon>
        <taxon>Fabales</taxon>
        <taxon>Fabaceae</taxon>
        <taxon>Papilionoideae</taxon>
        <taxon>50 kb inversion clade</taxon>
        <taxon>dalbergioids sensu lato</taxon>
        <taxon>Dalbergieae</taxon>
        <taxon>Pterocarpus clade</taxon>
        <taxon>Stylosanthes</taxon>
    </lineage>
</organism>
<accession>A0ABU6TX45</accession>
<name>A0ABU6TX45_9FABA</name>
<keyword evidence="3" id="KW-1185">Reference proteome</keyword>